<dbReference type="Gene3D" id="3.40.50.300">
    <property type="entry name" value="P-loop containing nucleotide triphosphate hydrolases"/>
    <property type="match status" value="1"/>
</dbReference>
<dbReference type="Proteomes" id="UP000268033">
    <property type="component" value="Unassembled WGS sequence"/>
</dbReference>
<reference evidence="6 7" key="1">
    <citation type="submission" date="2018-11" db="EMBL/GenBank/DDBJ databases">
        <title>Genomic Encyclopedia of Type Strains, Phase IV (KMG-IV): sequencing the most valuable type-strain genomes for metagenomic binning, comparative biology and taxonomic classification.</title>
        <authorList>
            <person name="Goeker M."/>
        </authorList>
    </citation>
    <scope>NUCLEOTIDE SEQUENCE [LARGE SCALE GENOMIC DNA]</scope>
    <source>
        <strain evidence="6 7">DSM 21945</strain>
    </source>
</reference>
<organism evidence="6 7">
    <name type="scientific">Gallaecimonas pentaromativorans</name>
    <dbReference type="NCBI Taxonomy" id="584787"/>
    <lineage>
        <taxon>Bacteria</taxon>
        <taxon>Pseudomonadati</taxon>
        <taxon>Pseudomonadota</taxon>
        <taxon>Gammaproteobacteria</taxon>
        <taxon>Enterobacterales</taxon>
        <taxon>Gallaecimonadaceae</taxon>
        <taxon>Gallaecimonas</taxon>
    </lineage>
</organism>
<feature type="domain" description="ABC transporter" evidence="5">
    <location>
        <begin position="6"/>
        <end position="229"/>
    </location>
</feature>
<keyword evidence="3 6" id="KW-0067">ATP-binding</keyword>
<dbReference type="EMBL" id="RJUL01000002">
    <property type="protein sequence ID" value="ROQ29999.1"/>
    <property type="molecule type" value="Genomic_DNA"/>
</dbReference>
<dbReference type="GO" id="GO:0005524">
    <property type="term" value="F:ATP binding"/>
    <property type="evidence" value="ECO:0007669"/>
    <property type="project" value="UniProtKB-KW"/>
</dbReference>
<proteinExistence type="inferred from homology"/>
<dbReference type="InterPro" id="IPR003593">
    <property type="entry name" value="AAA+_ATPase"/>
</dbReference>
<dbReference type="InterPro" id="IPR027417">
    <property type="entry name" value="P-loop_NTPase"/>
</dbReference>
<evidence type="ECO:0000259" key="5">
    <source>
        <dbReference type="PROSITE" id="PS50893"/>
    </source>
</evidence>
<dbReference type="PROSITE" id="PS00211">
    <property type="entry name" value="ABC_TRANSPORTER_1"/>
    <property type="match status" value="1"/>
</dbReference>
<dbReference type="GO" id="GO:1902495">
    <property type="term" value="C:transmembrane transporter complex"/>
    <property type="evidence" value="ECO:0007669"/>
    <property type="project" value="UniProtKB-ARBA"/>
</dbReference>
<dbReference type="PANTHER" id="PTHR42798">
    <property type="entry name" value="LIPOPROTEIN-RELEASING SYSTEM ATP-BINDING PROTEIN LOLD"/>
    <property type="match status" value="1"/>
</dbReference>
<dbReference type="OrthoDB" id="9778897at2"/>
<sequence length="229" mass="24295">MSNAVIEVRQLAKSVVSADGTALEILSGVELKVEAGQTLAIMGASGSGKSTLLGLLAGLDQPSKGSVSLSGKDMAKLSEDELAALRASELGFVFQQFLLIPSLTALENVMMPAELKGDRDARPRASELLERVGLGKRLGHFPAQLSGGEQQRVAIARAFITNPALLFADEPTGNLDTHTGEHVADLLFALNRDFGTTLILVTHDPVLARRCQRVLSLKDGRLEVQDDAA</sequence>
<dbReference type="STRING" id="584787.GCA_001247655_02327"/>
<dbReference type="SMART" id="SM00382">
    <property type="entry name" value="AAA"/>
    <property type="match status" value="1"/>
</dbReference>
<dbReference type="AlphaFoldDB" id="A0A3N1PPA2"/>
<dbReference type="GO" id="GO:0022857">
    <property type="term" value="F:transmembrane transporter activity"/>
    <property type="evidence" value="ECO:0007669"/>
    <property type="project" value="UniProtKB-ARBA"/>
</dbReference>
<dbReference type="InterPro" id="IPR017911">
    <property type="entry name" value="MacB-like_ATP-bd"/>
</dbReference>
<accession>A0A3N1PPA2</accession>
<gene>
    <name evidence="6" type="ORF">EDC28_102378</name>
</gene>
<dbReference type="InterPro" id="IPR017871">
    <property type="entry name" value="ABC_transporter-like_CS"/>
</dbReference>
<evidence type="ECO:0000256" key="3">
    <source>
        <dbReference type="ARBA" id="ARBA00022840"/>
    </source>
</evidence>
<keyword evidence="2" id="KW-0547">Nucleotide-binding</keyword>
<dbReference type="GO" id="GO:0016887">
    <property type="term" value="F:ATP hydrolysis activity"/>
    <property type="evidence" value="ECO:0007669"/>
    <property type="project" value="InterPro"/>
</dbReference>
<dbReference type="RefSeq" id="WP_050660858.1">
    <property type="nucleotide sequence ID" value="NZ_LFWC01000027.1"/>
</dbReference>
<evidence type="ECO:0000313" key="6">
    <source>
        <dbReference type="EMBL" id="ROQ29999.1"/>
    </source>
</evidence>
<comment type="similarity">
    <text evidence="4">Belongs to the ABC transporter superfamily. Macrolide exporter (TC 3.A.1.122) family.</text>
</comment>
<keyword evidence="7" id="KW-1185">Reference proteome</keyword>
<evidence type="ECO:0000256" key="1">
    <source>
        <dbReference type="ARBA" id="ARBA00022448"/>
    </source>
</evidence>
<name>A0A3N1PPA2_9GAMM</name>
<dbReference type="PANTHER" id="PTHR42798:SF2">
    <property type="entry name" value="ABC TRANSPORTER ATP-BINDING PROTEIN MG467-RELATED"/>
    <property type="match status" value="1"/>
</dbReference>
<dbReference type="SUPFAM" id="SSF52540">
    <property type="entry name" value="P-loop containing nucleoside triphosphate hydrolases"/>
    <property type="match status" value="1"/>
</dbReference>
<evidence type="ECO:0000256" key="2">
    <source>
        <dbReference type="ARBA" id="ARBA00022741"/>
    </source>
</evidence>
<evidence type="ECO:0000256" key="4">
    <source>
        <dbReference type="ARBA" id="ARBA00038388"/>
    </source>
</evidence>
<comment type="caution">
    <text evidence="6">The sequence shown here is derived from an EMBL/GenBank/DDBJ whole genome shotgun (WGS) entry which is preliminary data.</text>
</comment>
<dbReference type="Pfam" id="PF00005">
    <property type="entry name" value="ABC_tran"/>
    <property type="match status" value="1"/>
</dbReference>
<dbReference type="PROSITE" id="PS50893">
    <property type="entry name" value="ABC_TRANSPORTER_2"/>
    <property type="match status" value="1"/>
</dbReference>
<keyword evidence="1" id="KW-0813">Transport</keyword>
<dbReference type="FunFam" id="3.40.50.300:FF:000032">
    <property type="entry name" value="Export ABC transporter ATP-binding protein"/>
    <property type="match status" value="1"/>
</dbReference>
<dbReference type="CDD" id="cd03255">
    <property type="entry name" value="ABC_MJ0796_LolCDE_FtsE"/>
    <property type="match status" value="1"/>
</dbReference>
<protein>
    <submittedName>
        <fullName evidence="6">Putative ABC transport system ATP-binding protein</fullName>
    </submittedName>
</protein>
<dbReference type="InterPro" id="IPR003439">
    <property type="entry name" value="ABC_transporter-like_ATP-bd"/>
</dbReference>
<evidence type="ECO:0000313" key="7">
    <source>
        <dbReference type="Proteomes" id="UP000268033"/>
    </source>
</evidence>